<gene>
    <name evidence="1" type="ORF">E1267_14110</name>
</gene>
<dbReference type="OrthoDB" id="9814791at2"/>
<evidence type="ECO:0008006" key="3">
    <source>
        <dbReference type="Google" id="ProtNLM"/>
    </source>
</evidence>
<evidence type="ECO:0000313" key="1">
    <source>
        <dbReference type="EMBL" id="TDC07245.1"/>
    </source>
</evidence>
<accession>A0A4R4NE39</accession>
<sequence length="150" mass="17090">MLFGQFVGSWDIEWSGTALDGGTAQAKGELHFGWVLGGRAVQDTWIMPGRNEVAAPNIRAFQGTTVRFYDPDLDAWRSTWIEPINARVRRFIGRPVDGDIVLLSDEDEPWLRWRFTEITPSSARWLGETSHDKGATWVLDEEMILTRRPS</sequence>
<keyword evidence="2" id="KW-1185">Reference proteome</keyword>
<name>A0A4R4NE39_9ACTN</name>
<proteinExistence type="predicted"/>
<evidence type="ECO:0000313" key="2">
    <source>
        <dbReference type="Proteomes" id="UP000295157"/>
    </source>
</evidence>
<dbReference type="EMBL" id="SMJZ01000043">
    <property type="protein sequence ID" value="TDC07245.1"/>
    <property type="molecule type" value="Genomic_DNA"/>
</dbReference>
<reference evidence="1 2" key="1">
    <citation type="submission" date="2019-02" db="EMBL/GenBank/DDBJ databases">
        <title>Draft genome sequences of novel Actinobacteria.</title>
        <authorList>
            <person name="Sahin N."/>
            <person name="Ay H."/>
            <person name="Saygin H."/>
        </authorList>
    </citation>
    <scope>NUCLEOTIDE SEQUENCE [LARGE SCALE GENOMIC DNA]</scope>
    <source>
        <strain evidence="1 2">KC201</strain>
    </source>
</reference>
<dbReference type="AlphaFoldDB" id="A0A4R4NE39"/>
<comment type="caution">
    <text evidence="1">The sequence shown here is derived from an EMBL/GenBank/DDBJ whole genome shotgun (WGS) entry which is preliminary data.</text>
</comment>
<organism evidence="1 2">
    <name type="scientific">Nonomuraea longispora</name>
    <dbReference type="NCBI Taxonomy" id="1848320"/>
    <lineage>
        <taxon>Bacteria</taxon>
        <taxon>Bacillati</taxon>
        <taxon>Actinomycetota</taxon>
        <taxon>Actinomycetes</taxon>
        <taxon>Streptosporangiales</taxon>
        <taxon>Streptosporangiaceae</taxon>
        <taxon>Nonomuraea</taxon>
    </lineage>
</organism>
<protein>
    <recommendedName>
        <fullName evidence="3">DUF1579 domain-containing protein</fullName>
    </recommendedName>
</protein>
<dbReference type="Proteomes" id="UP000295157">
    <property type="component" value="Unassembled WGS sequence"/>
</dbReference>